<dbReference type="InterPro" id="IPR000055">
    <property type="entry name" value="Restrct_endonuc_typeI_TRD"/>
</dbReference>
<keyword evidence="2" id="KW-0680">Restriction system</keyword>
<feature type="domain" description="Type I restriction modification DNA specificity" evidence="4">
    <location>
        <begin position="87"/>
        <end position="261"/>
    </location>
</feature>
<gene>
    <name evidence="5" type="ORF">JCM19274_2682</name>
</gene>
<name>A0A090WSE9_9FLAO</name>
<dbReference type="SUPFAM" id="SSF116734">
    <property type="entry name" value="DNA methylase specificity domain"/>
    <property type="match status" value="2"/>
</dbReference>
<protein>
    <submittedName>
        <fullName evidence="5">Type I restriction-modification system specificity subunit S</fullName>
        <ecNumber evidence="5">3.1.21.3</ecNumber>
    </submittedName>
</protein>
<comment type="caution">
    <text evidence="5">The sequence shown here is derived from an EMBL/GenBank/DDBJ whole genome shotgun (WGS) entry which is preliminary data.</text>
</comment>
<comment type="similarity">
    <text evidence="1">Belongs to the type-I restriction system S methylase family.</text>
</comment>
<evidence type="ECO:0000256" key="1">
    <source>
        <dbReference type="ARBA" id="ARBA00010923"/>
    </source>
</evidence>
<organism evidence="5 6">
    <name type="scientific">Algibacter lectus</name>
    <dbReference type="NCBI Taxonomy" id="221126"/>
    <lineage>
        <taxon>Bacteria</taxon>
        <taxon>Pseudomonadati</taxon>
        <taxon>Bacteroidota</taxon>
        <taxon>Flavobacteriia</taxon>
        <taxon>Flavobacteriales</taxon>
        <taxon>Flavobacteriaceae</taxon>
        <taxon>Algibacter</taxon>
    </lineage>
</organism>
<dbReference type="GO" id="GO:0003677">
    <property type="term" value="F:DNA binding"/>
    <property type="evidence" value="ECO:0007669"/>
    <property type="project" value="UniProtKB-KW"/>
</dbReference>
<evidence type="ECO:0000256" key="3">
    <source>
        <dbReference type="ARBA" id="ARBA00023125"/>
    </source>
</evidence>
<accession>A0A090WSE9</accession>
<proteinExistence type="inferred from homology"/>
<evidence type="ECO:0000313" key="5">
    <source>
        <dbReference type="EMBL" id="GAL80010.1"/>
    </source>
</evidence>
<dbReference type="CDD" id="cd17246">
    <property type="entry name" value="RMtype1_S_SonII-TRD2-CR2_like"/>
    <property type="match status" value="1"/>
</dbReference>
<dbReference type="PANTHER" id="PTHR43140:SF1">
    <property type="entry name" value="TYPE I RESTRICTION ENZYME ECOKI SPECIFICITY SUBUNIT"/>
    <property type="match status" value="1"/>
</dbReference>
<dbReference type="InterPro" id="IPR051212">
    <property type="entry name" value="Type-I_RE_S_subunit"/>
</dbReference>
<sequence length="580" mass="66839">MKLLQHFKELTVRPKNAKELKGLILQLAIQGKLTANWRKENSDVEPASELLSRIQKKKEQLVKEKKIRKEKSLRRISKDEIPNELPIGWLWCRVGDLTTIKGGKRIPKGYQLTDDKTDHVYIRVTDMKNGTVIFNKLKYITDNVFEIIKAYTISKDDLYITIAGTIGDVGEIPKELDNMNLTENAAKLILYQTDKMYMKTLLSSHICQSQFLSKVNQMAQPKLALHRVASTIIPLPPLEEQKEIVKVVETLFKEVEQLEQLTIERIGLKEDFVTSALNQLTTNNANQEWTFLQDHFKSFFNETTNIKKLRETVLQLAVQGKLTADWRTNNPDTEDASVLLKRIQKEKSQLVKDKKIKDEKRISSITEEEIPYGLPEKWLWCRMQDLCPNISSGSTPPKPYFKDEGVPYLKVYNIRNQKIDFEYRKQFVDSEYHSTKLKRSILKPGDVIMNIVGPPLGKVAIIPNDFPEWNCNQAISFFKPLDRRLNTWIYTFLLAGTFLDRIELIGTAGQDNISVTKSKTIMLPLPPLEEQKAIVKKVNALMGLCDALEQEVQQSQEYSEMLMQSCLREVFEGESKTIEV</sequence>
<dbReference type="Gene3D" id="3.90.220.20">
    <property type="entry name" value="DNA methylase specificity domains"/>
    <property type="match status" value="2"/>
</dbReference>
<keyword evidence="5" id="KW-0378">Hydrolase</keyword>
<dbReference type="AlphaFoldDB" id="A0A090WSE9"/>
<dbReference type="CDD" id="cd17256">
    <property type="entry name" value="RMtype1_S_EcoJA65PI-TRD1-CR1_like"/>
    <property type="match status" value="1"/>
</dbReference>
<keyword evidence="3" id="KW-0238">DNA-binding</keyword>
<dbReference type="EC" id="3.1.21.3" evidence="5"/>
<evidence type="ECO:0000259" key="4">
    <source>
        <dbReference type="Pfam" id="PF01420"/>
    </source>
</evidence>
<dbReference type="EMBL" id="BBNU01000008">
    <property type="protein sequence ID" value="GAL80010.1"/>
    <property type="molecule type" value="Genomic_DNA"/>
</dbReference>
<evidence type="ECO:0000313" key="6">
    <source>
        <dbReference type="Proteomes" id="UP000029643"/>
    </source>
</evidence>
<evidence type="ECO:0000256" key="2">
    <source>
        <dbReference type="ARBA" id="ARBA00022747"/>
    </source>
</evidence>
<reference evidence="5 6" key="1">
    <citation type="journal article" date="2014" name="Genome Announc.">
        <title>Draft Genome Sequences of Marine Flavobacterium Algibacter lectus Strains SS8 and NR4.</title>
        <authorList>
            <person name="Takatani N."/>
            <person name="Nakanishi M."/>
            <person name="Meirelles P."/>
            <person name="Mino S."/>
            <person name="Suda W."/>
            <person name="Oshima K."/>
            <person name="Hattori M."/>
            <person name="Ohkuma M."/>
            <person name="Hosokawa M."/>
            <person name="Miyashita K."/>
            <person name="Thompson F.L."/>
            <person name="Niwa A."/>
            <person name="Sawabe T."/>
            <person name="Sawabe T."/>
        </authorList>
    </citation>
    <scope>NUCLEOTIDE SEQUENCE [LARGE SCALE GENOMIC DNA]</scope>
    <source>
        <strain evidence="6">JCM19274</strain>
    </source>
</reference>
<dbReference type="InterPro" id="IPR044946">
    <property type="entry name" value="Restrct_endonuc_typeI_TRD_sf"/>
</dbReference>
<dbReference type="RefSeq" id="WP_052416066.1">
    <property type="nucleotide sequence ID" value="NZ_BBNU01000008.1"/>
</dbReference>
<dbReference type="Proteomes" id="UP000029643">
    <property type="component" value="Unassembled WGS sequence"/>
</dbReference>
<feature type="domain" description="Type I restriction modification DNA specificity" evidence="4">
    <location>
        <begin position="375"/>
        <end position="553"/>
    </location>
</feature>
<dbReference type="Pfam" id="PF01420">
    <property type="entry name" value="Methylase_S"/>
    <property type="match status" value="2"/>
</dbReference>
<dbReference type="REBASE" id="98195">
    <property type="entry name" value="S.AleNR4ORF2681P"/>
</dbReference>
<dbReference type="GO" id="GO:0009307">
    <property type="term" value="P:DNA restriction-modification system"/>
    <property type="evidence" value="ECO:0007669"/>
    <property type="project" value="UniProtKB-KW"/>
</dbReference>
<dbReference type="PANTHER" id="PTHR43140">
    <property type="entry name" value="TYPE-1 RESTRICTION ENZYME ECOKI SPECIFICITY PROTEIN"/>
    <property type="match status" value="1"/>
</dbReference>
<dbReference type="GO" id="GO:0009035">
    <property type="term" value="F:type I site-specific deoxyribonuclease activity"/>
    <property type="evidence" value="ECO:0007669"/>
    <property type="project" value="UniProtKB-EC"/>
</dbReference>